<comment type="caution">
    <text evidence="1">The sequence shown here is derived from an EMBL/GenBank/DDBJ whole genome shotgun (WGS) entry which is preliminary data.</text>
</comment>
<accession>A0ACC1TKG0</accession>
<dbReference type="Proteomes" id="UP001163835">
    <property type="component" value="Unassembled WGS sequence"/>
</dbReference>
<organism evidence="1 2">
    <name type="scientific">Lentinula aff. lateritia</name>
    <dbReference type="NCBI Taxonomy" id="2804960"/>
    <lineage>
        <taxon>Eukaryota</taxon>
        <taxon>Fungi</taxon>
        <taxon>Dikarya</taxon>
        <taxon>Basidiomycota</taxon>
        <taxon>Agaricomycotina</taxon>
        <taxon>Agaricomycetes</taxon>
        <taxon>Agaricomycetidae</taxon>
        <taxon>Agaricales</taxon>
        <taxon>Marasmiineae</taxon>
        <taxon>Omphalotaceae</taxon>
        <taxon>Lentinula</taxon>
    </lineage>
</organism>
<sequence length="258" mass="28419">MAPNILNDRQPVASTSKPGGSAVAASGYTPEDGYGNGKDEMTPQGDTLNAVRGSRGTSTSAGEHTNGSLPANPAIETGTRQRQNTNCLNIKGHGSINIEHASNKWGDICMMMLDCQIGILVMGEAHMNTERHDDIERKYGKDLKLFYTKLLDTPNAAGVAIVLNRNKTNIEGIQTHEIVPGHAMLLKYYWHNKEKLSVLAIYAPNADMTSNTNFWLKIQNFFNCHPRIQKPDIMVGDCNMVEEPLDRLIDYPHGAMQP</sequence>
<protein>
    <submittedName>
        <fullName evidence="1">Uncharacterized protein</fullName>
    </submittedName>
</protein>
<gene>
    <name evidence="1" type="ORF">F5876DRAFT_81979</name>
</gene>
<evidence type="ECO:0000313" key="2">
    <source>
        <dbReference type="Proteomes" id="UP001163835"/>
    </source>
</evidence>
<proteinExistence type="predicted"/>
<evidence type="ECO:0000313" key="1">
    <source>
        <dbReference type="EMBL" id="KAJ3805254.1"/>
    </source>
</evidence>
<keyword evidence="2" id="KW-1185">Reference proteome</keyword>
<reference evidence="1" key="1">
    <citation type="submission" date="2022-09" db="EMBL/GenBank/DDBJ databases">
        <title>A Global Phylogenomic Analysis of the Shiitake Genus Lentinula.</title>
        <authorList>
            <consortium name="DOE Joint Genome Institute"/>
            <person name="Sierra-Patev S."/>
            <person name="Min B."/>
            <person name="Naranjo-Ortiz M."/>
            <person name="Looney B."/>
            <person name="Konkel Z."/>
            <person name="Slot J.C."/>
            <person name="Sakamoto Y."/>
            <person name="Steenwyk J.L."/>
            <person name="Rokas A."/>
            <person name="Carro J."/>
            <person name="Camarero S."/>
            <person name="Ferreira P."/>
            <person name="Molpeceres G."/>
            <person name="Ruiz-Duenas F.J."/>
            <person name="Serrano A."/>
            <person name="Henrissat B."/>
            <person name="Drula E."/>
            <person name="Hughes K.W."/>
            <person name="Mata J.L."/>
            <person name="Ishikawa N.K."/>
            <person name="Vargas-Isla R."/>
            <person name="Ushijima S."/>
            <person name="Smith C.A."/>
            <person name="Ahrendt S."/>
            <person name="Andreopoulos W."/>
            <person name="He G."/>
            <person name="Labutti K."/>
            <person name="Lipzen A."/>
            <person name="Ng V."/>
            <person name="Riley R."/>
            <person name="Sandor L."/>
            <person name="Barry K."/>
            <person name="Martinez A.T."/>
            <person name="Xiao Y."/>
            <person name="Gibbons J.G."/>
            <person name="Terashima K."/>
            <person name="Grigoriev I.V."/>
            <person name="Hibbett D.S."/>
        </authorList>
    </citation>
    <scope>NUCLEOTIDE SEQUENCE</scope>
    <source>
        <strain evidence="1">TMI1499</strain>
    </source>
</reference>
<name>A0ACC1TKG0_9AGAR</name>
<dbReference type="EMBL" id="MU795639">
    <property type="protein sequence ID" value="KAJ3805254.1"/>
    <property type="molecule type" value="Genomic_DNA"/>
</dbReference>